<keyword evidence="14" id="KW-0863">Zinc-finger</keyword>
<evidence type="ECO:0000256" key="1">
    <source>
        <dbReference type="ARBA" id="ARBA00001798"/>
    </source>
</evidence>
<keyword evidence="16" id="KW-1000">Mitochondrion outer membrane</keyword>
<dbReference type="GO" id="GO:0014069">
    <property type="term" value="C:postsynaptic density"/>
    <property type="evidence" value="ECO:0007669"/>
    <property type="project" value="UniProtKB-SubCell"/>
</dbReference>
<dbReference type="InterPro" id="IPR047535">
    <property type="entry name" value="RING-HC_RBR_parkin"/>
</dbReference>
<comment type="catalytic activity">
    <reaction evidence="1 32">
        <text>[E2 ubiquitin-conjugating enzyme]-S-ubiquitinyl-L-cysteine + [acceptor protein]-L-lysine = [E2 ubiquitin-conjugating enzyme]-L-cysteine + [acceptor protein]-N(6)-ubiquitinyl-L-lysine.</text>
        <dbReference type="EC" id="2.3.2.31"/>
    </reaction>
</comment>
<dbReference type="InterPro" id="IPR054694">
    <property type="entry name" value="Parkin-like_IBR"/>
</dbReference>
<dbReference type="InterPro" id="IPR041170">
    <property type="entry name" value="Znf-RING_14"/>
</dbReference>
<dbReference type="EMBL" id="JAGEUA010000010">
    <property type="protein sequence ID" value="KAL0964343.1"/>
    <property type="molecule type" value="Genomic_DNA"/>
</dbReference>
<reference evidence="36 37" key="1">
    <citation type="submission" date="2024-06" db="EMBL/GenBank/DDBJ databases">
        <authorList>
            <person name="Pan Q."/>
            <person name="Wen M."/>
            <person name="Jouanno E."/>
            <person name="Zahm M."/>
            <person name="Klopp C."/>
            <person name="Cabau C."/>
            <person name="Louis A."/>
            <person name="Berthelot C."/>
            <person name="Parey E."/>
            <person name="Roest Crollius H."/>
            <person name="Montfort J."/>
            <person name="Robinson-Rechavi M."/>
            <person name="Bouchez O."/>
            <person name="Lampietro C."/>
            <person name="Lopez Roques C."/>
            <person name="Donnadieu C."/>
            <person name="Postlethwait J."/>
            <person name="Bobe J."/>
            <person name="Verreycken H."/>
            <person name="Guiguen Y."/>
        </authorList>
    </citation>
    <scope>NUCLEOTIDE SEQUENCE [LARGE SCALE GENOMIC DNA]</scope>
    <source>
        <strain evidence="36">Up_M1</strain>
        <tissue evidence="36">Testis</tissue>
    </source>
</reference>
<evidence type="ECO:0000256" key="29">
    <source>
        <dbReference type="ARBA" id="ARBA00029536"/>
    </source>
</evidence>
<evidence type="ECO:0000256" key="5">
    <source>
        <dbReference type="ARBA" id="ARBA00004514"/>
    </source>
</evidence>
<dbReference type="CDD" id="cd21382">
    <property type="entry name" value="RING0_parkin"/>
    <property type="match status" value="1"/>
</dbReference>
<dbReference type="FunFam" id="1.20.120.1750:FF:000009">
    <property type="entry name" value="E3 ubiquitin-protein ligase parkin"/>
    <property type="match status" value="1"/>
</dbReference>
<keyword evidence="37" id="KW-1185">Reference proteome</keyword>
<evidence type="ECO:0000256" key="13">
    <source>
        <dbReference type="ARBA" id="ARBA00022737"/>
    </source>
</evidence>
<keyword evidence="23 32" id="KW-0496">Mitochondrion</keyword>
<keyword evidence="13" id="KW-0677">Repeat</keyword>
<dbReference type="Proteomes" id="UP001557470">
    <property type="component" value="Unassembled WGS sequence"/>
</dbReference>
<dbReference type="PRINTS" id="PR01475">
    <property type="entry name" value="PARKIN"/>
</dbReference>
<dbReference type="Pfam" id="PF17976">
    <property type="entry name" value="zf-RING_12"/>
    <property type="match status" value="1"/>
</dbReference>
<keyword evidence="11" id="KW-0808">Transferase</keyword>
<evidence type="ECO:0000313" key="37">
    <source>
        <dbReference type="Proteomes" id="UP001557470"/>
    </source>
</evidence>
<comment type="subunit">
    <text evidence="32">Forms an E3 ubiquitin ligase complex.</text>
</comment>
<evidence type="ECO:0000259" key="34">
    <source>
        <dbReference type="PROSITE" id="PS50053"/>
    </source>
</evidence>
<dbReference type="GO" id="GO:0043005">
    <property type="term" value="C:neuron projection"/>
    <property type="evidence" value="ECO:0007669"/>
    <property type="project" value="UniProtKB-ARBA"/>
</dbReference>
<keyword evidence="27" id="KW-0966">Cell projection</keyword>
<keyword evidence="12 32" id="KW-0479">Metal-binding</keyword>
<keyword evidence="10" id="KW-0597">Phosphoprotein</keyword>
<evidence type="ECO:0000256" key="30">
    <source>
        <dbReference type="ARBA" id="ARBA00034105"/>
    </source>
</evidence>
<dbReference type="GO" id="GO:0009896">
    <property type="term" value="P:positive regulation of catabolic process"/>
    <property type="evidence" value="ECO:0007669"/>
    <property type="project" value="UniProtKB-ARBA"/>
</dbReference>
<sequence>MIVYVRFNSSHGFPVELEEGASIAALKQAVGRQHGVQPEQLRVIFAGRELHSDCTLQGCDLPEQSTVHVVLPPPGSGQRSNLALQCHLGQGMDSLTRLDLTASRLPTCSTGLAVVLETDDDQKPQEEPDITVPRPQSSFYVYCKSVCRAIQPGKLRVRCSVCKQGTLTLSRGPSCWDDVLLPERIHGICQSEGCLGRTAEFYLKCAAHPTTNDETSVALDLIMPNVRNVPCIACTDIISPVLVYQCPDRHVICLDCFHLYCVTRLNERQFIHHPDVGYSLPCAAGCPDSLIKELHHFRALGEEQYERYQRYAAEDCVLQMGGVLCPAPGCGEGLLPEDDRRRIHCLQGNGLGCGFVFCRDCKEGFHEGGCRVRSAPASGLASEGYIVDEEAALQSRWEKASQETIDETTRPCPQCKVPVEKNGGCMHMVCPRAQCRFEWCWICRVEWNRDCMGNHWFG</sequence>
<evidence type="ECO:0000256" key="14">
    <source>
        <dbReference type="ARBA" id="ARBA00022771"/>
    </source>
</evidence>
<evidence type="ECO:0000256" key="26">
    <source>
        <dbReference type="ARBA" id="ARBA00023242"/>
    </source>
</evidence>
<dbReference type="GO" id="GO:0005783">
    <property type="term" value="C:endoplasmic reticulum"/>
    <property type="evidence" value="ECO:0007669"/>
    <property type="project" value="UniProtKB-SubCell"/>
</dbReference>
<dbReference type="PIRSF" id="PIRSF037880">
    <property type="entry name" value="Parkin"/>
    <property type="match status" value="1"/>
</dbReference>
<comment type="similarity">
    <text evidence="28 32">Belongs to the RBR family. Parkin subfamily.</text>
</comment>
<evidence type="ECO:0000256" key="7">
    <source>
        <dbReference type="ARBA" id="ARBA00012251"/>
    </source>
</evidence>
<feature type="active site" evidence="33">
    <location>
        <position position="425"/>
    </location>
</feature>
<dbReference type="InterPro" id="IPR002867">
    <property type="entry name" value="IBR_dom"/>
</dbReference>
<evidence type="ECO:0000256" key="11">
    <source>
        <dbReference type="ARBA" id="ARBA00022679"/>
    </source>
</evidence>
<keyword evidence="24" id="KW-0472">Membrane</keyword>
<evidence type="ECO:0000256" key="28">
    <source>
        <dbReference type="ARBA" id="ARBA00029442"/>
    </source>
</evidence>
<dbReference type="GO" id="GO:0016567">
    <property type="term" value="P:protein ubiquitination"/>
    <property type="evidence" value="ECO:0007669"/>
    <property type="project" value="UniProtKB-UniRule"/>
</dbReference>
<dbReference type="InterPro" id="IPR029071">
    <property type="entry name" value="Ubiquitin-like_domsf"/>
</dbReference>
<evidence type="ECO:0000256" key="4">
    <source>
        <dbReference type="ARBA" id="ARBA00004294"/>
    </source>
</evidence>
<dbReference type="GO" id="GO:1903377">
    <property type="term" value="P:negative regulation of oxidative stress-induced neuron intrinsic apoptotic signaling pathway"/>
    <property type="evidence" value="ECO:0007669"/>
    <property type="project" value="UniProtKB-ARBA"/>
</dbReference>
<dbReference type="GO" id="GO:0022603">
    <property type="term" value="P:regulation of anatomical structure morphogenesis"/>
    <property type="evidence" value="ECO:0007669"/>
    <property type="project" value="UniProtKB-ARBA"/>
</dbReference>
<keyword evidence="15 32" id="KW-0833">Ubl conjugation pathway</keyword>
<keyword evidence="8" id="KW-0963">Cytoplasm</keyword>
<dbReference type="CDD" id="cd20340">
    <property type="entry name" value="BRcat_RBR_parkin"/>
    <property type="match status" value="1"/>
</dbReference>
<dbReference type="SMART" id="SM00647">
    <property type="entry name" value="IBR"/>
    <property type="match status" value="2"/>
</dbReference>
<dbReference type="InterPro" id="IPR031127">
    <property type="entry name" value="E3_UB_ligase_RBR"/>
</dbReference>
<evidence type="ECO:0000256" key="15">
    <source>
        <dbReference type="ARBA" id="ARBA00022786"/>
    </source>
</evidence>
<evidence type="ECO:0000256" key="6">
    <source>
        <dbReference type="ARBA" id="ARBA00004906"/>
    </source>
</evidence>
<comment type="function">
    <text evidence="32">Functions within a multiprotein E3 ubiquitin ligase complex, catalyzing the covalent attachment of ubiquitin moieties onto substrate proteins.</text>
</comment>
<dbReference type="GO" id="GO:0005634">
    <property type="term" value="C:nucleus"/>
    <property type="evidence" value="ECO:0007669"/>
    <property type="project" value="UniProtKB-SubCell"/>
</dbReference>
<evidence type="ECO:0000256" key="32">
    <source>
        <dbReference type="PIRNR" id="PIRNR037880"/>
    </source>
</evidence>
<comment type="subcellular location">
    <subcellularLocation>
        <location evidence="5">Cytoplasm</location>
        <location evidence="5">Cytosol</location>
    </subcellularLocation>
    <subcellularLocation>
        <location evidence="3">Endoplasmic reticulum</location>
    </subcellularLocation>
    <subcellularLocation>
        <location evidence="4">Mitochondrion outer membrane</location>
    </subcellularLocation>
    <subcellularLocation>
        <location evidence="2">Nucleus</location>
    </subcellularLocation>
    <subcellularLocation>
        <location evidence="30">Postsynaptic density</location>
    </subcellularLocation>
    <subcellularLocation>
        <location evidence="31">Presynapse</location>
    </subcellularLocation>
</comment>
<keyword evidence="22" id="KW-0770">Synapse</keyword>
<keyword evidence="26" id="KW-0539">Nucleus</keyword>
<evidence type="ECO:0000256" key="24">
    <source>
        <dbReference type="ARBA" id="ARBA00023136"/>
    </source>
</evidence>
<gene>
    <name evidence="36" type="ORF">UPYG_G00322540</name>
</gene>
<evidence type="ECO:0000256" key="27">
    <source>
        <dbReference type="ARBA" id="ARBA00023273"/>
    </source>
</evidence>
<dbReference type="Gene3D" id="1.20.120.1750">
    <property type="match status" value="1"/>
</dbReference>
<feature type="domain" description="Ubiquitin-like" evidence="34">
    <location>
        <begin position="1"/>
        <end position="76"/>
    </location>
</feature>
<dbReference type="Gene3D" id="2.20.25.20">
    <property type="match status" value="1"/>
</dbReference>
<dbReference type="CDD" id="cd01798">
    <property type="entry name" value="Ubl_parkin"/>
    <property type="match status" value="1"/>
</dbReference>
<dbReference type="InterPro" id="IPR000626">
    <property type="entry name" value="Ubiquitin-like_dom"/>
</dbReference>
<evidence type="ECO:0000313" key="36">
    <source>
        <dbReference type="EMBL" id="KAL0964343.1"/>
    </source>
</evidence>
<comment type="caution">
    <text evidence="36">The sequence shown here is derived from an EMBL/GenBank/DDBJ whole genome shotgun (WGS) entry which is preliminary data.</text>
</comment>
<evidence type="ECO:0000256" key="2">
    <source>
        <dbReference type="ARBA" id="ARBA00004123"/>
    </source>
</evidence>
<keyword evidence="17" id="KW-0256">Endoplasmic reticulum</keyword>
<keyword evidence="25" id="KW-0804">Transcription</keyword>
<dbReference type="GO" id="GO:0005741">
    <property type="term" value="C:mitochondrial outer membrane"/>
    <property type="evidence" value="ECO:0007669"/>
    <property type="project" value="UniProtKB-SubCell"/>
</dbReference>
<protein>
    <recommendedName>
        <fullName evidence="29 32">E3 ubiquitin-protein ligase parkin</fullName>
        <ecNumber evidence="7 32">2.3.2.31</ecNumber>
    </recommendedName>
</protein>
<dbReference type="AlphaFoldDB" id="A0ABD0W524"/>
<dbReference type="Pfam" id="PF22605">
    <property type="entry name" value="IBR_2"/>
    <property type="match status" value="1"/>
</dbReference>
<dbReference type="InterPro" id="IPR047536">
    <property type="entry name" value="Rcat_RBR_parkin"/>
</dbReference>
<dbReference type="GO" id="GO:0005829">
    <property type="term" value="C:cytosol"/>
    <property type="evidence" value="ECO:0007669"/>
    <property type="project" value="UniProtKB-SubCell"/>
</dbReference>
<evidence type="ECO:0000256" key="31">
    <source>
        <dbReference type="ARBA" id="ARBA00034106"/>
    </source>
</evidence>
<dbReference type="SMART" id="SM00213">
    <property type="entry name" value="UBQ"/>
    <property type="match status" value="1"/>
</dbReference>
<evidence type="ECO:0000256" key="10">
    <source>
        <dbReference type="ARBA" id="ARBA00022553"/>
    </source>
</evidence>
<accession>A0ABD0W524</accession>
<proteinExistence type="inferred from homology"/>
<dbReference type="GO" id="GO:0034976">
    <property type="term" value="P:response to endoplasmic reticulum stress"/>
    <property type="evidence" value="ECO:0007669"/>
    <property type="project" value="UniProtKB-ARBA"/>
</dbReference>
<evidence type="ECO:0000256" key="20">
    <source>
        <dbReference type="ARBA" id="ARBA00023006"/>
    </source>
</evidence>
<dbReference type="CDD" id="cd16627">
    <property type="entry name" value="RING-HC_RBR_parkin"/>
    <property type="match status" value="1"/>
</dbReference>
<comment type="pathway">
    <text evidence="6 32">Protein modification; protein ubiquitination.</text>
</comment>
<dbReference type="GO" id="GO:0050804">
    <property type="term" value="P:modulation of chemical synaptic transmission"/>
    <property type="evidence" value="ECO:0007669"/>
    <property type="project" value="UniProtKB-ARBA"/>
</dbReference>
<evidence type="ECO:0000256" key="22">
    <source>
        <dbReference type="ARBA" id="ARBA00023018"/>
    </source>
</evidence>
<dbReference type="InterPro" id="IPR003977">
    <property type="entry name" value="Parkin"/>
</dbReference>
<dbReference type="GO" id="GO:0098793">
    <property type="term" value="C:presynapse"/>
    <property type="evidence" value="ECO:0007669"/>
    <property type="project" value="UniProtKB-SubCell"/>
</dbReference>
<evidence type="ECO:0000256" key="12">
    <source>
        <dbReference type="ARBA" id="ARBA00022723"/>
    </source>
</evidence>
<evidence type="ECO:0000256" key="23">
    <source>
        <dbReference type="ARBA" id="ARBA00023128"/>
    </source>
</evidence>
<evidence type="ECO:0000256" key="25">
    <source>
        <dbReference type="ARBA" id="ARBA00023163"/>
    </source>
</evidence>
<evidence type="ECO:0000256" key="9">
    <source>
        <dbReference type="ARBA" id="ARBA00022499"/>
    </source>
</evidence>
<keyword evidence="9" id="KW-1017">Isopeptide bond</keyword>
<name>A0ABD0W524_UMBPY</name>
<dbReference type="InterPro" id="IPR047534">
    <property type="entry name" value="BRcat_RBR_parkin"/>
</dbReference>
<dbReference type="InterPro" id="IPR044066">
    <property type="entry name" value="TRIAD_supradom"/>
</dbReference>
<dbReference type="PANTHER" id="PTHR11685">
    <property type="entry name" value="RBR FAMILY RING FINGER AND IBR DOMAIN-CONTAINING"/>
    <property type="match status" value="1"/>
</dbReference>
<keyword evidence="21" id="KW-0805">Transcription regulation</keyword>
<dbReference type="GO" id="GO:0000151">
    <property type="term" value="C:ubiquitin ligase complex"/>
    <property type="evidence" value="ECO:0007669"/>
    <property type="project" value="UniProtKB-UniRule"/>
</dbReference>
<dbReference type="GO" id="GO:1903530">
    <property type="term" value="P:regulation of secretion by cell"/>
    <property type="evidence" value="ECO:0007669"/>
    <property type="project" value="UniProtKB-ARBA"/>
</dbReference>
<dbReference type="Pfam" id="PF17978">
    <property type="entry name" value="zf-RING_14"/>
    <property type="match status" value="1"/>
</dbReference>
<dbReference type="EC" id="2.3.2.31" evidence="7 32"/>
<dbReference type="PROSITE" id="PS51873">
    <property type="entry name" value="TRIAD"/>
    <property type="match status" value="1"/>
</dbReference>
<keyword evidence="20 32" id="KW-0072">Autophagy</keyword>
<evidence type="ECO:0000256" key="19">
    <source>
        <dbReference type="ARBA" id="ARBA00022843"/>
    </source>
</evidence>
<keyword evidence="19 32" id="KW-0832">Ubl conjugation</keyword>
<evidence type="ECO:0000256" key="8">
    <source>
        <dbReference type="ARBA" id="ARBA00022490"/>
    </source>
</evidence>
<dbReference type="Pfam" id="PF00240">
    <property type="entry name" value="ubiquitin"/>
    <property type="match status" value="1"/>
</dbReference>
<dbReference type="Gene3D" id="3.10.20.90">
    <property type="entry name" value="Phosphatidylinositol 3-kinase Catalytic Subunit, Chain A, domain 1"/>
    <property type="match status" value="1"/>
</dbReference>
<dbReference type="GO" id="GO:0000423">
    <property type="term" value="P:mitophagy"/>
    <property type="evidence" value="ECO:0007669"/>
    <property type="project" value="UniProtKB-ARBA"/>
</dbReference>
<evidence type="ECO:0000256" key="16">
    <source>
        <dbReference type="ARBA" id="ARBA00022787"/>
    </source>
</evidence>
<evidence type="ECO:0000256" key="17">
    <source>
        <dbReference type="ARBA" id="ARBA00022824"/>
    </source>
</evidence>
<dbReference type="FunFam" id="3.10.20.90:FF:000142">
    <property type="entry name" value="E3 ubiquitin-protein ligase parkin"/>
    <property type="match status" value="1"/>
</dbReference>
<organism evidence="36 37">
    <name type="scientific">Umbra pygmaea</name>
    <name type="common">Eastern mudminnow</name>
    <dbReference type="NCBI Taxonomy" id="75934"/>
    <lineage>
        <taxon>Eukaryota</taxon>
        <taxon>Metazoa</taxon>
        <taxon>Chordata</taxon>
        <taxon>Craniata</taxon>
        <taxon>Vertebrata</taxon>
        <taxon>Euteleostomi</taxon>
        <taxon>Actinopterygii</taxon>
        <taxon>Neopterygii</taxon>
        <taxon>Teleostei</taxon>
        <taxon>Protacanthopterygii</taxon>
        <taxon>Esociformes</taxon>
        <taxon>Umbridae</taxon>
        <taxon>Umbra</taxon>
    </lineage>
</organism>
<keyword evidence="18 32" id="KW-0862">Zinc</keyword>
<evidence type="ECO:0000256" key="18">
    <source>
        <dbReference type="ARBA" id="ARBA00022833"/>
    </source>
</evidence>
<dbReference type="SUPFAM" id="SSF57850">
    <property type="entry name" value="RING/U-box"/>
    <property type="match status" value="1"/>
</dbReference>
<dbReference type="SUPFAM" id="SSF54236">
    <property type="entry name" value="Ubiquitin-like"/>
    <property type="match status" value="1"/>
</dbReference>
<dbReference type="FunFam" id="2.20.25.20:FF:000008">
    <property type="entry name" value="E3 ubiquitin-protein ligase parkin"/>
    <property type="match status" value="1"/>
</dbReference>
<evidence type="ECO:0000256" key="33">
    <source>
        <dbReference type="PIRSR" id="PIRSR037880-1"/>
    </source>
</evidence>
<feature type="domain" description="RING-type" evidence="35">
    <location>
        <begin position="227"/>
        <end position="458"/>
    </location>
</feature>
<dbReference type="GO" id="GO:0080090">
    <property type="term" value="P:regulation of primary metabolic process"/>
    <property type="evidence" value="ECO:0007669"/>
    <property type="project" value="UniProtKB-ARBA"/>
</dbReference>
<dbReference type="CDD" id="cd20357">
    <property type="entry name" value="Rcat_RBR_parkin"/>
    <property type="match status" value="1"/>
</dbReference>
<dbReference type="InterPro" id="IPR041565">
    <property type="entry name" value="Parkin_Znf-RING"/>
</dbReference>
<dbReference type="GO" id="GO:0061630">
    <property type="term" value="F:ubiquitin protein ligase activity"/>
    <property type="evidence" value="ECO:0007669"/>
    <property type="project" value="UniProtKB-EC"/>
</dbReference>
<dbReference type="PROSITE" id="PS50053">
    <property type="entry name" value="UBIQUITIN_2"/>
    <property type="match status" value="1"/>
</dbReference>
<dbReference type="GO" id="GO:0008270">
    <property type="term" value="F:zinc ion binding"/>
    <property type="evidence" value="ECO:0007669"/>
    <property type="project" value="UniProtKB-KW"/>
</dbReference>
<evidence type="ECO:0000256" key="21">
    <source>
        <dbReference type="ARBA" id="ARBA00023015"/>
    </source>
</evidence>
<evidence type="ECO:0000256" key="3">
    <source>
        <dbReference type="ARBA" id="ARBA00004240"/>
    </source>
</evidence>
<evidence type="ECO:0000259" key="35">
    <source>
        <dbReference type="PROSITE" id="PS51873"/>
    </source>
</evidence>